<dbReference type="EMBL" id="PYAT01000005">
    <property type="protein sequence ID" value="PSL40404.1"/>
    <property type="molecule type" value="Genomic_DNA"/>
</dbReference>
<keyword evidence="1" id="KW-0472">Membrane</keyword>
<evidence type="ECO:0000256" key="1">
    <source>
        <dbReference type="SAM" id="Phobius"/>
    </source>
</evidence>
<dbReference type="OrthoDB" id="4336274at2"/>
<sequence length="259" mass="28092">MTPILAALQVETLKLRKSKLLWAVLAAFTIAPLMGGFFMFVLKNPEFAKTTGLLGAKAQIAGEATWKAYFSMLAQIIAVGGMLIFGFVASWIFGREYTDRTIKDLLALPYHRGILVIAKFLTVLAATTLLSAYVVAFGIFIGWGIGLAGWSAAVWQKGLFVLSITTLLTISLSTPLAFFASWSRGYLAPLGFMVLMVVFSQIIAAIGYGNYFPWSIPALYSGIAGEEYALKVGNALIVLSTSLAGVVATLVWWLYADQY</sequence>
<dbReference type="Pfam" id="PF12730">
    <property type="entry name" value="ABC2_membrane_4"/>
    <property type="match status" value="1"/>
</dbReference>
<comment type="caution">
    <text evidence="2">The sequence shown here is derived from an EMBL/GenBank/DDBJ whole genome shotgun (WGS) entry which is preliminary data.</text>
</comment>
<gene>
    <name evidence="2" type="ORF">B0H99_105182</name>
</gene>
<feature type="transmembrane region" description="Helical" evidence="1">
    <location>
        <begin position="114"/>
        <end position="146"/>
    </location>
</feature>
<dbReference type="Proteomes" id="UP000242682">
    <property type="component" value="Unassembled WGS sequence"/>
</dbReference>
<dbReference type="AlphaFoldDB" id="A0A2P8H2G4"/>
<keyword evidence="1" id="KW-1133">Transmembrane helix</keyword>
<dbReference type="RefSeq" id="WP_106533181.1">
    <property type="nucleotide sequence ID" value="NZ_PYAT01000005.1"/>
</dbReference>
<name>A0A2P8H2G4_9BACL</name>
<feature type="transmembrane region" description="Helical" evidence="1">
    <location>
        <begin position="20"/>
        <end position="42"/>
    </location>
</feature>
<keyword evidence="3" id="KW-1185">Reference proteome</keyword>
<dbReference type="PANTHER" id="PTHR37305:SF1">
    <property type="entry name" value="MEMBRANE PROTEIN"/>
    <property type="match status" value="1"/>
</dbReference>
<protein>
    <submittedName>
        <fullName evidence="2">ABC-2 type transport system permease protein</fullName>
    </submittedName>
</protein>
<feature type="transmembrane region" description="Helical" evidence="1">
    <location>
        <begin position="186"/>
        <end position="208"/>
    </location>
</feature>
<feature type="transmembrane region" description="Helical" evidence="1">
    <location>
        <begin position="228"/>
        <end position="255"/>
    </location>
</feature>
<keyword evidence="1" id="KW-0812">Transmembrane</keyword>
<evidence type="ECO:0000313" key="3">
    <source>
        <dbReference type="Proteomes" id="UP000242682"/>
    </source>
</evidence>
<accession>A0A2P8H2G4</accession>
<proteinExistence type="predicted"/>
<reference evidence="2 3" key="1">
    <citation type="submission" date="2018-03" db="EMBL/GenBank/DDBJ databases">
        <title>Genomic Encyclopedia of Type Strains, Phase III (KMG-III): the genomes of soil and plant-associated and newly described type strains.</title>
        <authorList>
            <person name="Whitman W."/>
        </authorList>
    </citation>
    <scope>NUCLEOTIDE SEQUENCE [LARGE SCALE GENOMIC DNA]</scope>
    <source>
        <strain evidence="2 3">CGMCC 1.12259</strain>
    </source>
</reference>
<feature type="transmembrane region" description="Helical" evidence="1">
    <location>
        <begin position="72"/>
        <end position="93"/>
    </location>
</feature>
<feature type="transmembrane region" description="Helical" evidence="1">
    <location>
        <begin position="158"/>
        <end position="179"/>
    </location>
</feature>
<evidence type="ECO:0000313" key="2">
    <source>
        <dbReference type="EMBL" id="PSL40404.1"/>
    </source>
</evidence>
<dbReference type="PANTHER" id="PTHR37305">
    <property type="entry name" value="INTEGRAL MEMBRANE PROTEIN-RELATED"/>
    <property type="match status" value="1"/>
</dbReference>
<organism evidence="2 3">
    <name type="scientific">Planomicrobium soli</name>
    <dbReference type="NCBI Taxonomy" id="1176648"/>
    <lineage>
        <taxon>Bacteria</taxon>
        <taxon>Bacillati</taxon>
        <taxon>Bacillota</taxon>
        <taxon>Bacilli</taxon>
        <taxon>Bacillales</taxon>
        <taxon>Caryophanaceae</taxon>
        <taxon>Planomicrobium</taxon>
    </lineage>
</organism>